<dbReference type="CTD" id="337696"/>
<keyword evidence="2" id="KW-0521">NADP</keyword>
<accession>H3BH84</accession>
<evidence type="ECO:0000256" key="3">
    <source>
        <dbReference type="ARBA" id="ARBA00023002"/>
    </source>
</evidence>
<evidence type="ECO:0000256" key="4">
    <source>
        <dbReference type="ARBA" id="ARBA00026118"/>
    </source>
</evidence>
<comment type="similarity">
    <text evidence="1 5">Belongs to the short-chain dehydrogenases/reductases (SDR) family.</text>
</comment>
<dbReference type="GeneID" id="102349061"/>
<dbReference type="EMBL" id="AFYH01010199">
    <property type="status" value="NOT_ANNOTATED_CDS"/>
    <property type="molecule type" value="Genomic_DNA"/>
</dbReference>
<evidence type="ECO:0000256" key="2">
    <source>
        <dbReference type="ARBA" id="ARBA00022857"/>
    </source>
</evidence>
<dbReference type="OMA" id="WMRKQGR"/>
<dbReference type="KEGG" id="lcm:102349061"/>
<reference evidence="7" key="1">
    <citation type="submission" date="2011-08" db="EMBL/GenBank/DDBJ databases">
        <title>The draft genome of Latimeria chalumnae.</title>
        <authorList>
            <person name="Di Palma F."/>
            <person name="Alfoldi J."/>
            <person name="Johnson J."/>
            <person name="Berlin A."/>
            <person name="Gnerre S."/>
            <person name="Jaffe D."/>
            <person name="MacCallum I."/>
            <person name="Young S."/>
            <person name="Walker B.J."/>
            <person name="Lander E."/>
            <person name="Lindblad-Toh K."/>
        </authorList>
    </citation>
    <scope>NUCLEOTIDE SEQUENCE [LARGE SCALE GENOMIC DNA]</scope>
    <source>
        <strain evidence="7">Wild caught</strain>
    </source>
</reference>
<organism evidence="6 7">
    <name type="scientific">Latimeria chalumnae</name>
    <name type="common">Coelacanth</name>
    <dbReference type="NCBI Taxonomy" id="7897"/>
    <lineage>
        <taxon>Eukaryota</taxon>
        <taxon>Metazoa</taxon>
        <taxon>Chordata</taxon>
        <taxon>Craniata</taxon>
        <taxon>Vertebrata</taxon>
        <taxon>Euteleostomi</taxon>
        <taxon>Coelacanthiformes</taxon>
        <taxon>Coelacanthidae</taxon>
        <taxon>Latimeria</taxon>
    </lineage>
</organism>
<dbReference type="STRING" id="7897.ENSLACP00000021255"/>
<dbReference type="CDD" id="cd05324">
    <property type="entry name" value="carb_red_PTCR-like_SDR_c"/>
    <property type="match status" value="1"/>
</dbReference>
<dbReference type="PANTHER" id="PTHR43963:SF4">
    <property type="entry name" value="CARBONYL REDUCTASE (NADPH)"/>
    <property type="match status" value="1"/>
</dbReference>
<dbReference type="InterPro" id="IPR020904">
    <property type="entry name" value="Sc_DH/Rdtase_CS"/>
</dbReference>
<keyword evidence="7" id="KW-1185">Reference proteome</keyword>
<dbReference type="InterPro" id="IPR036291">
    <property type="entry name" value="NAD(P)-bd_dom_sf"/>
</dbReference>
<reference evidence="6" key="3">
    <citation type="submission" date="2025-09" db="UniProtKB">
        <authorList>
            <consortium name="Ensembl"/>
        </authorList>
    </citation>
    <scope>IDENTIFICATION</scope>
</reference>
<dbReference type="PANTHER" id="PTHR43963">
    <property type="entry name" value="CARBONYL REDUCTASE 1-RELATED"/>
    <property type="match status" value="1"/>
</dbReference>
<proteinExistence type="inferred from homology"/>
<dbReference type="AlphaFoldDB" id="H3BH84"/>
<dbReference type="eggNOG" id="KOG1208">
    <property type="taxonomic scope" value="Eukaryota"/>
</dbReference>
<dbReference type="GeneTree" id="ENSGT00510000046499"/>
<sequence length="276" mass="30241">MFKKVAVVTGGNKGIGFAIVKGLCRHPYPGDVILTARNEALGRAAVEELRRDGLTPLFHQLDIREKASIEKLVAFLLQNYGGVDVLVNNAGIAFKVSATESFGHQAEVTVRTNFFGTLEISRLLLPIVKPLGRVVNVSSFVSIRSLQKCSPDLQAKFRNGAIMEEELVNLMNKFVQDAKDGVHQANGWPNTAYGMSKIGVTVLSRIHARLISQQRPDDRILLNACCPGWVRTDMAGDKAPKSPEEGAETPLYLALLPPEAQGPHGQFVSEKKVEEW</sequence>
<dbReference type="EMBL" id="AFYH01010200">
    <property type="status" value="NOT_ANNOTATED_CDS"/>
    <property type="molecule type" value="Genomic_DNA"/>
</dbReference>
<dbReference type="HOGENOM" id="CLU_010194_9_0_1"/>
<evidence type="ECO:0000313" key="6">
    <source>
        <dbReference type="Ensembl" id="ENSLACP00000021255.1"/>
    </source>
</evidence>
<dbReference type="Proteomes" id="UP000008672">
    <property type="component" value="Unassembled WGS sequence"/>
</dbReference>
<dbReference type="PROSITE" id="PS00061">
    <property type="entry name" value="ADH_SHORT"/>
    <property type="match status" value="1"/>
</dbReference>
<protein>
    <recommendedName>
        <fullName evidence="4">carbonyl reductase (NADPH)</fullName>
        <ecNumber evidence="4">1.1.1.184</ecNumber>
    </recommendedName>
</protein>
<dbReference type="InterPro" id="IPR002347">
    <property type="entry name" value="SDR_fam"/>
</dbReference>
<dbReference type="GO" id="GO:0004090">
    <property type="term" value="F:carbonyl reductase (NADPH) activity"/>
    <property type="evidence" value="ECO:0007669"/>
    <property type="project" value="UniProtKB-EC"/>
</dbReference>
<dbReference type="EC" id="1.1.1.184" evidence="4"/>
<dbReference type="PRINTS" id="PR00080">
    <property type="entry name" value="SDRFAMILY"/>
</dbReference>
<dbReference type="Pfam" id="PF00106">
    <property type="entry name" value="adh_short"/>
    <property type="match status" value="1"/>
</dbReference>
<dbReference type="InParanoid" id="H3BH84"/>
<reference evidence="6" key="2">
    <citation type="submission" date="2025-08" db="UniProtKB">
        <authorList>
            <consortium name="Ensembl"/>
        </authorList>
    </citation>
    <scope>IDENTIFICATION</scope>
</reference>
<dbReference type="Bgee" id="ENSLACG00000018676">
    <property type="expression patterns" value="Expressed in muscle tissue and 6 other cell types or tissues"/>
</dbReference>
<evidence type="ECO:0000256" key="1">
    <source>
        <dbReference type="ARBA" id="ARBA00006484"/>
    </source>
</evidence>
<evidence type="ECO:0000313" key="7">
    <source>
        <dbReference type="Proteomes" id="UP000008672"/>
    </source>
</evidence>
<dbReference type="PRINTS" id="PR00081">
    <property type="entry name" value="GDHRDH"/>
</dbReference>
<evidence type="ECO:0000256" key="5">
    <source>
        <dbReference type="RuleBase" id="RU000363"/>
    </source>
</evidence>
<name>H3BH84_LATCH</name>
<dbReference type="InterPro" id="IPR045313">
    <property type="entry name" value="CBR1-like"/>
</dbReference>
<dbReference type="OrthoDB" id="7289984at2759"/>
<keyword evidence="3" id="KW-0560">Oxidoreductase</keyword>
<dbReference type="EMBL" id="AFYH01010198">
    <property type="status" value="NOT_ANNOTATED_CDS"/>
    <property type="molecule type" value="Genomic_DNA"/>
</dbReference>
<dbReference type="RefSeq" id="XP_005987953.1">
    <property type="nucleotide sequence ID" value="XM_005987891.3"/>
</dbReference>
<dbReference type="SUPFAM" id="SSF51735">
    <property type="entry name" value="NAD(P)-binding Rossmann-fold domains"/>
    <property type="match status" value="1"/>
</dbReference>
<dbReference type="Gene3D" id="3.40.50.720">
    <property type="entry name" value="NAD(P)-binding Rossmann-like Domain"/>
    <property type="match status" value="1"/>
</dbReference>
<gene>
    <name evidence="6" type="primary">CBR1L</name>
</gene>
<dbReference type="Ensembl" id="ENSLACT00000021396.1">
    <property type="protein sequence ID" value="ENSLACP00000021255.1"/>
    <property type="gene ID" value="ENSLACG00000018676.1"/>
</dbReference>